<dbReference type="InterPro" id="IPR009057">
    <property type="entry name" value="Homeodomain-like_sf"/>
</dbReference>
<keyword evidence="1" id="KW-0539">Nucleus</keyword>
<organism evidence="4 5">
    <name type="scientific">Amphimedon queenslandica</name>
    <name type="common">Sponge</name>
    <dbReference type="NCBI Taxonomy" id="400682"/>
    <lineage>
        <taxon>Eukaryota</taxon>
        <taxon>Metazoa</taxon>
        <taxon>Porifera</taxon>
        <taxon>Demospongiae</taxon>
        <taxon>Heteroscleromorpha</taxon>
        <taxon>Haplosclerida</taxon>
        <taxon>Niphatidae</taxon>
        <taxon>Amphimedon</taxon>
    </lineage>
</organism>
<dbReference type="PROSITE" id="PS50090">
    <property type="entry name" value="MYB_LIKE"/>
    <property type="match status" value="1"/>
</dbReference>
<dbReference type="PANTHER" id="PTHR46734:SF1">
    <property type="entry name" value="TELOMERIC REPEAT-BINDING FACTOR 1"/>
    <property type="match status" value="1"/>
</dbReference>
<reference evidence="4" key="2">
    <citation type="submission" date="2024-06" db="UniProtKB">
        <authorList>
            <consortium name="EnsemblMetazoa"/>
        </authorList>
    </citation>
    <scope>IDENTIFICATION</scope>
</reference>
<dbReference type="InterPro" id="IPR001005">
    <property type="entry name" value="SANT/Myb"/>
</dbReference>
<dbReference type="SUPFAM" id="SSF46689">
    <property type="entry name" value="Homeodomain-like"/>
    <property type="match status" value="1"/>
</dbReference>
<dbReference type="RefSeq" id="XP_003386559.2">
    <property type="nucleotide sequence ID" value="XM_003386511.3"/>
</dbReference>
<dbReference type="KEGG" id="aqu:100633593"/>
<dbReference type="AlphaFoldDB" id="A0AAN0IE27"/>
<evidence type="ECO:0000313" key="4">
    <source>
        <dbReference type="EnsemblMetazoa" id="XP_003386559.2"/>
    </source>
</evidence>
<dbReference type="GeneID" id="100633593"/>
<evidence type="ECO:0000256" key="1">
    <source>
        <dbReference type="ARBA" id="ARBA00023242"/>
    </source>
</evidence>
<feature type="compositionally biased region" description="Acidic residues" evidence="2">
    <location>
        <begin position="171"/>
        <end position="181"/>
    </location>
</feature>
<dbReference type="Proteomes" id="UP000007879">
    <property type="component" value="Unassembled WGS sequence"/>
</dbReference>
<dbReference type="InterPro" id="IPR052450">
    <property type="entry name" value="TRBD-Containing_Protein"/>
</dbReference>
<keyword evidence="5" id="KW-1185">Reference proteome</keyword>
<evidence type="ECO:0000259" key="3">
    <source>
        <dbReference type="PROSITE" id="PS50090"/>
    </source>
</evidence>
<evidence type="ECO:0000256" key="2">
    <source>
        <dbReference type="SAM" id="MobiDB-lite"/>
    </source>
</evidence>
<sequence>MMAASNAAPSIDEVNPIETHVTFNTDVKLLHTMAQKLYSDIETKGSGFIRSPDNLQTIIDSITNIASGMSGEDSFLKHINMLLCELKVLKIVLLKSFGKAEEELKRLSSSLTTKNTTSRIYLDEFLKHFTERESLDEGKVAEVAEHYQAKVEMNVKKLCAFLKENIVEETMETEQENDDPVSNDSKDAMPTESSSSPVITKSELTDAKEPKTITIRVRSRRSLWSYDAVAALVDGVNRFGVGNWKRILESKSAKKFPTSNNVAIKDKWRNLVKYEHVIHKNGRWIHLHDDS</sequence>
<dbReference type="PANTHER" id="PTHR46734">
    <property type="entry name" value="TELOMERIC REPEAT-BINDING FACTOR 1 TERF1"/>
    <property type="match status" value="1"/>
</dbReference>
<protein>
    <recommendedName>
        <fullName evidence="3">Myb-like domain-containing protein</fullName>
    </recommendedName>
</protein>
<feature type="domain" description="Myb-like" evidence="3">
    <location>
        <begin position="216"/>
        <end position="272"/>
    </location>
</feature>
<proteinExistence type="predicted"/>
<feature type="region of interest" description="Disordered" evidence="2">
    <location>
        <begin position="171"/>
        <end position="204"/>
    </location>
</feature>
<accession>A0AAN0IE27</accession>
<reference evidence="5" key="1">
    <citation type="journal article" date="2010" name="Nature">
        <title>The Amphimedon queenslandica genome and the evolution of animal complexity.</title>
        <authorList>
            <person name="Srivastava M."/>
            <person name="Simakov O."/>
            <person name="Chapman J."/>
            <person name="Fahey B."/>
            <person name="Gauthier M.E."/>
            <person name="Mitros T."/>
            <person name="Richards G.S."/>
            <person name="Conaco C."/>
            <person name="Dacre M."/>
            <person name="Hellsten U."/>
            <person name="Larroux C."/>
            <person name="Putnam N.H."/>
            <person name="Stanke M."/>
            <person name="Adamska M."/>
            <person name="Darling A."/>
            <person name="Degnan S.M."/>
            <person name="Oakley T.H."/>
            <person name="Plachetzki D.C."/>
            <person name="Zhai Y."/>
            <person name="Adamski M."/>
            <person name="Calcino A."/>
            <person name="Cummins S.F."/>
            <person name="Goodstein D.M."/>
            <person name="Harris C."/>
            <person name="Jackson D.J."/>
            <person name="Leys S.P."/>
            <person name="Shu S."/>
            <person name="Woodcroft B.J."/>
            <person name="Vervoort M."/>
            <person name="Kosik K.S."/>
            <person name="Manning G."/>
            <person name="Degnan B.M."/>
            <person name="Rokhsar D.S."/>
        </authorList>
    </citation>
    <scope>NUCLEOTIDE SEQUENCE [LARGE SCALE GENOMIC DNA]</scope>
</reference>
<dbReference type="EnsemblMetazoa" id="XM_003386511.3">
    <property type="protein sequence ID" value="XP_003386559.2"/>
    <property type="gene ID" value="LOC100633593"/>
</dbReference>
<name>A0AAN0IE27_AMPQE</name>
<dbReference type="Gene3D" id="1.10.246.220">
    <property type="match status" value="1"/>
</dbReference>
<evidence type="ECO:0000313" key="5">
    <source>
        <dbReference type="Proteomes" id="UP000007879"/>
    </source>
</evidence>
<dbReference type="CDD" id="cd11660">
    <property type="entry name" value="SANT_TRF"/>
    <property type="match status" value="1"/>
</dbReference>